<feature type="compositionally biased region" description="Basic residues" evidence="2">
    <location>
        <begin position="717"/>
        <end position="728"/>
    </location>
</feature>
<organism evidence="3 4">
    <name type="scientific">Psylliodes chrysocephalus</name>
    <dbReference type="NCBI Taxonomy" id="3402493"/>
    <lineage>
        <taxon>Eukaryota</taxon>
        <taxon>Metazoa</taxon>
        <taxon>Ecdysozoa</taxon>
        <taxon>Arthropoda</taxon>
        <taxon>Hexapoda</taxon>
        <taxon>Insecta</taxon>
        <taxon>Pterygota</taxon>
        <taxon>Neoptera</taxon>
        <taxon>Endopterygota</taxon>
        <taxon>Coleoptera</taxon>
        <taxon>Polyphaga</taxon>
        <taxon>Cucujiformia</taxon>
        <taxon>Chrysomeloidea</taxon>
        <taxon>Chrysomelidae</taxon>
        <taxon>Galerucinae</taxon>
        <taxon>Alticini</taxon>
        <taxon>Psylliodes</taxon>
    </lineage>
</organism>
<name>A0A9P0GA28_9CUCU</name>
<dbReference type="GO" id="GO:0003677">
    <property type="term" value="F:DNA binding"/>
    <property type="evidence" value="ECO:0007669"/>
    <property type="project" value="InterPro"/>
</dbReference>
<dbReference type="SUPFAM" id="SSF56349">
    <property type="entry name" value="DNA breaking-rejoining enzymes"/>
    <property type="match status" value="1"/>
</dbReference>
<dbReference type="InterPro" id="IPR011010">
    <property type="entry name" value="DNA_brk_join_enz"/>
</dbReference>
<evidence type="ECO:0000256" key="2">
    <source>
        <dbReference type="SAM" id="MobiDB-lite"/>
    </source>
</evidence>
<feature type="compositionally biased region" description="Basic and acidic residues" evidence="2">
    <location>
        <begin position="707"/>
        <end position="716"/>
    </location>
</feature>
<dbReference type="GO" id="GO:0006310">
    <property type="term" value="P:DNA recombination"/>
    <property type="evidence" value="ECO:0007669"/>
    <property type="project" value="UniProtKB-KW"/>
</dbReference>
<dbReference type="InterPro" id="IPR013762">
    <property type="entry name" value="Integrase-like_cat_sf"/>
</dbReference>
<dbReference type="PANTHER" id="PTHR33480">
    <property type="entry name" value="SET DOMAIN-CONTAINING PROTEIN-RELATED"/>
    <property type="match status" value="1"/>
</dbReference>
<dbReference type="GO" id="GO:0015074">
    <property type="term" value="P:DNA integration"/>
    <property type="evidence" value="ECO:0007669"/>
    <property type="project" value="InterPro"/>
</dbReference>
<protein>
    <submittedName>
        <fullName evidence="3">Uncharacterized protein</fullName>
    </submittedName>
</protein>
<dbReference type="Proteomes" id="UP001153636">
    <property type="component" value="Chromosome 12"/>
</dbReference>
<evidence type="ECO:0000313" key="4">
    <source>
        <dbReference type="Proteomes" id="UP001153636"/>
    </source>
</evidence>
<evidence type="ECO:0000313" key="3">
    <source>
        <dbReference type="EMBL" id="CAH1102112.1"/>
    </source>
</evidence>
<sequence length="794" mass="91847">MIVIEISSPEVYSVADSDCIPDSEDCSKIDISNNKVQILHNIIIRPGTSSADEIGKPQKSQLFKVEVANLNTQPGPSSFEPGPSCNTDSELTLNIQTEKENIDPDYNEGYELVCTKNRTIRDNTRENTYKRKKDMCYFCETDVLNFARHIKRNHFCELEVQQIFSNGKKTKERRELLAVLKKKGNFLKNSTECVKPVKQALQLDKTFLPCPECLGFYRSKFLYRHRKKCCKEKSSKTAQADSQTFTLKNLRIDQYLKDVVFPKMRADKISLEAKNDFLICAFGARYLKLHREKHFINVTSRKMRELSRILLELKKIEPSINNLFQGLQPKYYDKFVEVTKLVAKYDKDKDLYMSPTFAINICTSLKQCCDIAIHMIVKQESSVEQANVEANLKTMINLLQSNWRFDISSQAANDLNINRYNKITIVPLASDLKLLKEYLISEAENALKELKENSLNISAFNILLETIYCRVILLNRRRPGELQRMLLHTYENSEKKSESYEEFSEVVSETEKILLKKLKRVVIRGKRGRGVPVMFSSDTQNHITELLNVRPNFLGKENPYLFGKPGLTTPIHGYKIIAKYAKACGAKNPDAITCTKLRKHLATLTQLFNLTENEIEQLSTFMGHTSAVHRNSYRLPDDLYQTAKISKLLLLMEKGQAGEYKGKSLDDIPIDMDENLLLCHDNERDNDGDSENEEQDVIPENETEEQNLVHKKLDSPKKHKPVPKKHKQKRILVPWTTRQKKVVTTYFKNNIKNRKPPIRQECDELKSQYPELLSNKDWLKIKVFVQNLYTKKKN</sequence>
<feature type="compositionally biased region" description="Acidic residues" evidence="2">
    <location>
        <begin position="688"/>
        <end position="705"/>
    </location>
</feature>
<dbReference type="AlphaFoldDB" id="A0A9P0GA28"/>
<feature type="region of interest" description="Disordered" evidence="2">
    <location>
        <begin position="680"/>
        <end position="728"/>
    </location>
</feature>
<dbReference type="Gene3D" id="1.10.443.10">
    <property type="entry name" value="Intergrase catalytic core"/>
    <property type="match status" value="1"/>
</dbReference>
<evidence type="ECO:0000256" key="1">
    <source>
        <dbReference type="ARBA" id="ARBA00023172"/>
    </source>
</evidence>
<dbReference type="OrthoDB" id="3261737at2759"/>
<reference evidence="3" key="1">
    <citation type="submission" date="2022-01" db="EMBL/GenBank/DDBJ databases">
        <authorList>
            <person name="King R."/>
        </authorList>
    </citation>
    <scope>NUCLEOTIDE SEQUENCE</scope>
</reference>
<proteinExistence type="predicted"/>
<keyword evidence="1" id="KW-0233">DNA recombination</keyword>
<dbReference type="EMBL" id="OV651824">
    <property type="protein sequence ID" value="CAH1102112.1"/>
    <property type="molecule type" value="Genomic_DNA"/>
</dbReference>
<dbReference type="PANTHER" id="PTHR33480:SF1">
    <property type="entry name" value="TYR RECOMBINASE DOMAIN-CONTAINING PROTEIN"/>
    <property type="match status" value="1"/>
</dbReference>
<accession>A0A9P0GA28</accession>
<keyword evidence="4" id="KW-1185">Reference proteome</keyword>
<gene>
    <name evidence="3" type="ORF">PSYICH_LOCUS3442</name>
</gene>